<organism evidence="2 3">
    <name type="scientific">Myroides odoratus</name>
    <name type="common">Flavobacterium odoratum</name>
    <dbReference type="NCBI Taxonomy" id="256"/>
    <lineage>
        <taxon>Bacteria</taxon>
        <taxon>Pseudomonadati</taxon>
        <taxon>Bacteroidota</taxon>
        <taxon>Flavobacteriia</taxon>
        <taxon>Flavobacteriales</taxon>
        <taxon>Flavobacteriaceae</taxon>
        <taxon>Myroides</taxon>
    </lineage>
</organism>
<dbReference type="EC" id="1.-.-.-" evidence="2"/>
<dbReference type="Pfam" id="PF03992">
    <property type="entry name" value="ABM"/>
    <property type="match status" value="1"/>
</dbReference>
<feature type="domain" description="ABM" evidence="1">
    <location>
        <begin position="3"/>
        <end position="91"/>
    </location>
</feature>
<keyword evidence="2" id="KW-0560">Oxidoreductase</keyword>
<dbReference type="PROSITE" id="PS51725">
    <property type="entry name" value="ABM"/>
    <property type="match status" value="1"/>
</dbReference>
<dbReference type="RefSeq" id="WP_115090173.1">
    <property type="nucleotide sequence ID" value="NZ_CP068107.1"/>
</dbReference>
<name>A0A378RLN5_MYROD</name>
<keyword evidence="3" id="KW-1185">Reference proteome</keyword>
<proteinExistence type="predicted"/>
<dbReference type="Gene3D" id="3.30.70.100">
    <property type="match status" value="1"/>
</dbReference>
<dbReference type="EMBL" id="UGQL01000001">
    <property type="protein sequence ID" value="STZ27191.1"/>
    <property type="molecule type" value="Genomic_DNA"/>
</dbReference>
<dbReference type="Proteomes" id="UP000255024">
    <property type="component" value="Unassembled WGS sequence"/>
</dbReference>
<sequence>MNISITAIIKAKPEYRAEVLAVLLQMVEQSRQEAACLQYDLHQDQSDACTFVFYEIWRDQQGLDQHNQQAYIQEFGALIGTQLQEQPQLFITKKI</sequence>
<evidence type="ECO:0000313" key="2">
    <source>
        <dbReference type="EMBL" id="STZ27191.1"/>
    </source>
</evidence>
<protein>
    <submittedName>
        <fullName evidence="2">Monooxygenase ycnE</fullName>
        <ecNumber evidence="2">1.-.-.-</ecNumber>
    </submittedName>
</protein>
<dbReference type="InterPro" id="IPR011008">
    <property type="entry name" value="Dimeric_a/b-barrel"/>
</dbReference>
<dbReference type="InterPro" id="IPR007138">
    <property type="entry name" value="ABM_dom"/>
</dbReference>
<evidence type="ECO:0000259" key="1">
    <source>
        <dbReference type="PROSITE" id="PS51725"/>
    </source>
</evidence>
<dbReference type="PANTHER" id="PTHR33336:SF15">
    <property type="entry name" value="ABM DOMAIN-CONTAINING PROTEIN"/>
    <property type="match status" value="1"/>
</dbReference>
<dbReference type="GO" id="GO:0004497">
    <property type="term" value="F:monooxygenase activity"/>
    <property type="evidence" value="ECO:0007669"/>
    <property type="project" value="UniProtKB-KW"/>
</dbReference>
<dbReference type="AlphaFoldDB" id="A0A378RLN5"/>
<dbReference type="SUPFAM" id="SSF54909">
    <property type="entry name" value="Dimeric alpha+beta barrel"/>
    <property type="match status" value="1"/>
</dbReference>
<dbReference type="PANTHER" id="PTHR33336">
    <property type="entry name" value="QUINOL MONOOXYGENASE YGIN-RELATED"/>
    <property type="match status" value="1"/>
</dbReference>
<accession>A0A378RLN5</accession>
<evidence type="ECO:0000313" key="3">
    <source>
        <dbReference type="Proteomes" id="UP000255024"/>
    </source>
</evidence>
<reference evidence="2 3" key="1">
    <citation type="submission" date="2018-06" db="EMBL/GenBank/DDBJ databases">
        <authorList>
            <consortium name="Pathogen Informatics"/>
            <person name="Doyle S."/>
        </authorList>
    </citation>
    <scope>NUCLEOTIDE SEQUENCE [LARGE SCALE GENOMIC DNA]</scope>
    <source>
        <strain evidence="2 3">NCTC11179</strain>
    </source>
</reference>
<keyword evidence="2" id="KW-0503">Monooxygenase</keyword>
<dbReference type="InterPro" id="IPR050744">
    <property type="entry name" value="AI-2_Isomerase_LsrG"/>
</dbReference>
<gene>
    <name evidence="2" type="primary">ycnE</name>
    <name evidence="2" type="ORF">NCTC11179_00724</name>
</gene>